<dbReference type="OrthoDB" id="5362512at2759"/>
<feature type="domain" description="Heterokaryon incompatibility" evidence="1">
    <location>
        <begin position="31"/>
        <end position="173"/>
    </location>
</feature>
<evidence type="ECO:0000313" key="2">
    <source>
        <dbReference type="EMBL" id="KIM95397.1"/>
    </source>
</evidence>
<sequence length="317" mass="36700">SILPTRVLDVGPRDGSQEPFLFTPNGQRGAYLTLSHCWGDVANRHETTTANIEEYAKSLPFNRLPATFQDAIRITRRLGYQYLWIDCYCIIQDSKADWDIESLRMASIYQGSVLTISALAAADSHAGIFAARRFQDHIKWMSSQTIVVREPVALYRDNLRTANLSKRGWSLQERVLSHALLHYGDNQLYWECNTMIGTEVDPYLTRVAQPFMKALHVDPRNYYRDLPDGHFAIWCHLVRIYTERKLSVPSDRLQAFLGMASLWERQYHCRFLVGLWAEDLYRGLLWSRDELERTADGSLRSTNHQLRLTGPTWSWVA</sequence>
<evidence type="ECO:0000259" key="1">
    <source>
        <dbReference type="Pfam" id="PF06985"/>
    </source>
</evidence>
<dbReference type="AlphaFoldDB" id="A0A0C3D0G3"/>
<dbReference type="PANTHER" id="PTHR33112">
    <property type="entry name" value="DOMAIN PROTEIN, PUTATIVE-RELATED"/>
    <property type="match status" value="1"/>
</dbReference>
<dbReference type="Proteomes" id="UP000054321">
    <property type="component" value="Unassembled WGS sequence"/>
</dbReference>
<dbReference type="InParanoid" id="A0A0C3D0G3"/>
<reference evidence="2 3" key="1">
    <citation type="submission" date="2014-04" db="EMBL/GenBank/DDBJ databases">
        <authorList>
            <consortium name="DOE Joint Genome Institute"/>
            <person name="Kuo A."/>
            <person name="Martino E."/>
            <person name="Perotto S."/>
            <person name="Kohler A."/>
            <person name="Nagy L.G."/>
            <person name="Floudas D."/>
            <person name="Copeland A."/>
            <person name="Barry K.W."/>
            <person name="Cichocki N."/>
            <person name="Veneault-Fourrey C."/>
            <person name="LaButti K."/>
            <person name="Lindquist E.A."/>
            <person name="Lipzen A."/>
            <person name="Lundell T."/>
            <person name="Morin E."/>
            <person name="Murat C."/>
            <person name="Sun H."/>
            <person name="Tunlid A."/>
            <person name="Henrissat B."/>
            <person name="Grigoriev I.V."/>
            <person name="Hibbett D.S."/>
            <person name="Martin F."/>
            <person name="Nordberg H.P."/>
            <person name="Cantor M.N."/>
            <person name="Hua S.X."/>
        </authorList>
    </citation>
    <scope>NUCLEOTIDE SEQUENCE [LARGE SCALE GENOMIC DNA]</scope>
    <source>
        <strain evidence="2 3">Zn</strain>
    </source>
</reference>
<protein>
    <recommendedName>
        <fullName evidence="1">Heterokaryon incompatibility domain-containing protein</fullName>
    </recommendedName>
</protein>
<dbReference type="HOGENOM" id="CLU_002639_8_3_1"/>
<organism evidence="2 3">
    <name type="scientific">Oidiodendron maius (strain Zn)</name>
    <dbReference type="NCBI Taxonomy" id="913774"/>
    <lineage>
        <taxon>Eukaryota</taxon>
        <taxon>Fungi</taxon>
        <taxon>Dikarya</taxon>
        <taxon>Ascomycota</taxon>
        <taxon>Pezizomycotina</taxon>
        <taxon>Leotiomycetes</taxon>
        <taxon>Leotiomycetes incertae sedis</taxon>
        <taxon>Myxotrichaceae</taxon>
        <taxon>Oidiodendron</taxon>
    </lineage>
</organism>
<name>A0A0C3D0G3_OIDMZ</name>
<evidence type="ECO:0000313" key="3">
    <source>
        <dbReference type="Proteomes" id="UP000054321"/>
    </source>
</evidence>
<dbReference type="InterPro" id="IPR010730">
    <property type="entry name" value="HET"/>
</dbReference>
<feature type="non-terminal residue" evidence="2">
    <location>
        <position position="1"/>
    </location>
</feature>
<feature type="non-terminal residue" evidence="2">
    <location>
        <position position="317"/>
    </location>
</feature>
<reference evidence="3" key="2">
    <citation type="submission" date="2015-01" db="EMBL/GenBank/DDBJ databases">
        <title>Evolutionary Origins and Diversification of the Mycorrhizal Mutualists.</title>
        <authorList>
            <consortium name="DOE Joint Genome Institute"/>
            <consortium name="Mycorrhizal Genomics Consortium"/>
            <person name="Kohler A."/>
            <person name="Kuo A."/>
            <person name="Nagy L.G."/>
            <person name="Floudas D."/>
            <person name="Copeland A."/>
            <person name="Barry K.W."/>
            <person name="Cichocki N."/>
            <person name="Veneault-Fourrey C."/>
            <person name="LaButti K."/>
            <person name="Lindquist E.A."/>
            <person name="Lipzen A."/>
            <person name="Lundell T."/>
            <person name="Morin E."/>
            <person name="Murat C."/>
            <person name="Riley R."/>
            <person name="Ohm R."/>
            <person name="Sun H."/>
            <person name="Tunlid A."/>
            <person name="Henrissat B."/>
            <person name="Grigoriev I.V."/>
            <person name="Hibbett D.S."/>
            <person name="Martin F."/>
        </authorList>
    </citation>
    <scope>NUCLEOTIDE SEQUENCE [LARGE SCALE GENOMIC DNA]</scope>
    <source>
        <strain evidence="3">Zn</strain>
    </source>
</reference>
<dbReference type="PANTHER" id="PTHR33112:SF16">
    <property type="entry name" value="HETEROKARYON INCOMPATIBILITY DOMAIN-CONTAINING PROTEIN"/>
    <property type="match status" value="1"/>
</dbReference>
<dbReference type="Pfam" id="PF06985">
    <property type="entry name" value="HET"/>
    <property type="match status" value="1"/>
</dbReference>
<accession>A0A0C3D0G3</accession>
<gene>
    <name evidence="2" type="ORF">OIDMADRAFT_98180</name>
</gene>
<keyword evidence="3" id="KW-1185">Reference proteome</keyword>
<dbReference type="EMBL" id="KN832887">
    <property type="protein sequence ID" value="KIM95397.1"/>
    <property type="molecule type" value="Genomic_DNA"/>
</dbReference>
<proteinExistence type="predicted"/>